<dbReference type="Pfam" id="PF13936">
    <property type="entry name" value="HTH_38"/>
    <property type="match status" value="1"/>
</dbReference>
<dbReference type="Proteomes" id="UP000584670">
    <property type="component" value="Unassembled WGS sequence"/>
</dbReference>
<organism evidence="3 4">
    <name type="scientific">Streptomyces cupreus</name>
    <dbReference type="NCBI Taxonomy" id="2759956"/>
    <lineage>
        <taxon>Bacteria</taxon>
        <taxon>Bacillati</taxon>
        <taxon>Actinomycetota</taxon>
        <taxon>Actinomycetes</taxon>
        <taxon>Kitasatosporales</taxon>
        <taxon>Streptomycetaceae</taxon>
        <taxon>Streptomyces</taxon>
    </lineage>
</organism>
<feature type="region of interest" description="Disordered" evidence="1">
    <location>
        <begin position="87"/>
        <end position="106"/>
    </location>
</feature>
<comment type="caution">
    <text evidence="3">The sequence shown here is derived from an EMBL/GenBank/DDBJ whole genome shotgun (WGS) entry which is preliminary data.</text>
</comment>
<feature type="region of interest" description="Disordered" evidence="1">
    <location>
        <begin position="129"/>
        <end position="201"/>
    </location>
</feature>
<protein>
    <submittedName>
        <fullName evidence="3">Helix-turn-helix domain-containing protein</fullName>
    </submittedName>
</protein>
<feature type="compositionally biased region" description="Gly residues" evidence="1">
    <location>
        <begin position="129"/>
        <end position="140"/>
    </location>
</feature>
<gene>
    <name evidence="3" type="ORF">H4N64_32725</name>
</gene>
<evidence type="ECO:0000259" key="2">
    <source>
        <dbReference type="Pfam" id="PF13936"/>
    </source>
</evidence>
<evidence type="ECO:0000256" key="1">
    <source>
        <dbReference type="SAM" id="MobiDB-lite"/>
    </source>
</evidence>
<reference evidence="3 4" key="1">
    <citation type="submission" date="2020-08" db="EMBL/GenBank/DDBJ databases">
        <title>Streptomyces sp. PSKA01 genome sequencing and assembly.</title>
        <authorList>
            <person name="Mandal S."/>
            <person name="Maiti P.K."/>
            <person name="Das P."/>
        </authorList>
    </citation>
    <scope>NUCLEOTIDE SEQUENCE [LARGE SCALE GENOMIC DNA]</scope>
    <source>
        <strain evidence="3 4">PSKA01</strain>
    </source>
</reference>
<dbReference type="InterPro" id="IPR025246">
    <property type="entry name" value="IS30-like_HTH"/>
</dbReference>
<dbReference type="AlphaFoldDB" id="A0A7X1J8T0"/>
<evidence type="ECO:0000313" key="3">
    <source>
        <dbReference type="EMBL" id="MBC2906226.1"/>
    </source>
</evidence>
<dbReference type="EMBL" id="JACMSF010000047">
    <property type="protein sequence ID" value="MBC2906226.1"/>
    <property type="molecule type" value="Genomic_DNA"/>
</dbReference>
<accession>A0A7X1J8T0</accession>
<evidence type="ECO:0000313" key="4">
    <source>
        <dbReference type="Proteomes" id="UP000584670"/>
    </source>
</evidence>
<name>A0A7X1J8T0_9ACTN</name>
<keyword evidence="4" id="KW-1185">Reference proteome</keyword>
<sequence length="201" mass="20995">MSDAQKLELWGRWKAGESISEISRALGRPPGSIFTILKSNGGYVPPVRRRRSCHLTPAEREQISRGLARGDSMREIARTLGRAASISREIARNKGPGATGPLTPRTVPGTARDCPKPCLLAVNQPAAGTGGGEAGAGLGAGTDRRPPGEELPARLSDADQPRDDLQVPVHAGPQGAGQGTAAALAIRPPDQRNIHNTVSGQ</sequence>
<feature type="domain" description="Transposase IS30-like HTH" evidence="2">
    <location>
        <begin position="54"/>
        <end position="93"/>
    </location>
</feature>
<feature type="compositionally biased region" description="Basic and acidic residues" evidence="1">
    <location>
        <begin position="142"/>
        <end position="165"/>
    </location>
</feature>
<dbReference type="RefSeq" id="WP_186286108.1">
    <property type="nucleotide sequence ID" value="NZ_JACMSF010000047.1"/>
</dbReference>
<proteinExistence type="predicted"/>